<sequence>MLEVFATSRAVRSFYDTFLDANTLLPKAITIAELEQKAVLVPHHALVDEDMRVLLMQEASRFTKFELLYIEREFFTFLKNSTYLFRFFEELSHEKVALDALLSADTYEHYAEHLEVLQTLLKHYKAILSKHALYDRITLPECYELNVAYIRSLGAVRIHLEGFLSRYEVELLSQIATLIPLHVNVTISAYNQKMALLFAEFGIVLEQDNTYEINLSTKDILHVKPQNTSKQDIQVYGFSSRLAQMGYVQSTIAQFVEEGLKPEEIVVILPDERFAEVLRPFDTWHNLNFAMGISLKQSHFYQKLSSIEKAMRNDEIEDHLRVARLKIEPEILVTCKEIWHQKVVADVAMSFFEKLLSCDAKEQQNPLFQEVFFAFTHFLKHAPALRFEQVTKLFLNRLSVLSQDDVRGGKVTVLGVLETRGVSYKGVIVLDFNDEFVPKRSQKDLFLSSAVRAHAGLPTKRDRENLQRYYYHQLFSRAQKIAIAYVKNETSMPSRFLDELGFNTTVMADEKVLQLLLFDVNVPKNLYDQPFIDAPYDLKAFPLSATKLKTLLTCKRQFYFRYIQRLKEAKMPSTKIDEQVIGLALHKVLEDAICDESLLDKKSLYIKLETLLKEHNHHEVWSYFVDVWLQKLKPFMQNEVARFDEGFRVFKKEFSHAVPYEGFMLEGQIDRIDQKGDELFVIDYKSGKVPTTTERSLESTVDFQLVFYAFIASSLGKVGGVYYYDLKEGVLVSENFLEEKKALLHVKLQELSKPINGYEFCEEIKHCRLCPYVQLCGREEQI</sequence>
<keyword evidence="3" id="KW-1185">Reference proteome</keyword>
<dbReference type="InterPro" id="IPR038726">
    <property type="entry name" value="PDDEXK_AddAB-type"/>
</dbReference>
<dbReference type="KEGG" id="shal:SHALO_2380"/>
<evidence type="ECO:0000313" key="2">
    <source>
        <dbReference type="EMBL" id="AOO66140.1"/>
    </source>
</evidence>
<dbReference type="RefSeq" id="WP_069478734.1">
    <property type="nucleotide sequence ID" value="NZ_CP017111.1"/>
</dbReference>
<dbReference type="AlphaFoldDB" id="A0A1D7TMD3"/>
<dbReference type="InterPro" id="IPR027417">
    <property type="entry name" value="P-loop_NTPase"/>
</dbReference>
<dbReference type="Gene3D" id="3.40.50.300">
    <property type="entry name" value="P-loop containing nucleotide triphosphate hydrolases"/>
    <property type="match status" value="1"/>
</dbReference>
<dbReference type="PATRIC" id="fig|1193502.14.peg.2412"/>
<protein>
    <submittedName>
        <fullName evidence="2">Cas 4 domain-containing protein</fullName>
    </submittedName>
</protein>
<organism evidence="2 3">
    <name type="scientific">Sulfurospirillum halorespirans DSM 13726</name>
    <dbReference type="NCBI Taxonomy" id="1193502"/>
    <lineage>
        <taxon>Bacteria</taxon>
        <taxon>Pseudomonadati</taxon>
        <taxon>Campylobacterota</taxon>
        <taxon>Epsilonproteobacteria</taxon>
        <taxon>Campylobacterales</taxon>
        <taxon>Sulfurospirillaceae</taxon>
        <taxon>Sulfurospirillum</taxon>
    </lineage>
</organism>
<dbReference type="InterPro" id="IPR011335">
    <property type="entry name" value="Restrct_endonuc-II-like"/>
</dbReference>
<accession>A0A1D7TMD3</accession>
<dbReference type="InterPro" id="IPR011604">
    <property type="entry name" value="PDDEXK-like_dom_sf"/>
</dbReference>
<dbReference type="Gene3D" id="3.90.320.10">
    <property type="match status" value="1"/>
</dbReference>
<feature type="domain" description="PD-(D/E)XK endonuclease-like" evidence="1">
    <location>
        <begin position="543"/>
        <end position="776"/>
    </location>
</feature>
<dbReference type="STRING" id="1193502.SHALO_2380"/>
<dbReference type="Proteomes" id="UP000094609">
    <property type="component" value="Chromosome"/>
</dbReference>
<proteinExistence type="predicted"/>
<dbReference type="EMBL" id="CP017111">
    <property type="protein sequence ID" value="AOO66140.1"/>
    <property type="molecule type" value="Genomic_DNA"/>
</dbReference>
<gene>
    <name evidence="2" type="ORF">SHALO_2380</name>
</gene>
<evidence type="ECO:0000259" key="1">
    <source>
        <dbReference type="Pfam" id="PF12705"/>
    </source>
</evidence>
<reference evidence="3" key="1">
    <citation type="submission" date="2016-08" db="EMBL/GenBank/DDBJ databases">
        <title>Complete genome sequence of the organohalide-respiring Epsilonproteobacterium Sulfurospirillum halorespirans.</title>
        <authorList>
            <person name="Goris T."/>
            <person name="Zimmermann J."/>
            <person name="Schenz B."/>
            <person name="Lemos M."/>
            <person name="Hackermueller J."/>
            <person name="Diekert G."/>
        </authorList>
    </citation>
    <scope>NUCLEOTIDE SEQUENCE [LARGE SCALE GENOMIC DNA]</scope>
    <source>
        <strain>DSM 13726</strain>
        <strain evidence="3">PCE-M2</strain>
    </source>
</reference>
<dbReference type="SUPFAM" id="SSF52540">
    <property type="entry name" value="P-loop containing nucleoside triphosphate hydrolases"/>
    <property type="match status" value="1"/>
</dbReference>
<dbReference type="SUPFAM" id="SSF52980">
    <property type="entry name" value="Restriction endonuclease-like"/>
    <property type="match status" value="1"/>
</dbReference>
<evidence type="ECO:0000313" key="3">
    <source>
        <dbReference type="Proteomes" id="UP000094609"/>
    </source>
</evidence>
<name>A0A1D7TMD3_9BACT</name>
<dbReference type="Pfam" id="PF12705">
    <property type="entry name" value="PDDEXK_1"/>
    <property type="match status" value="1"/>
</dbReference>